<dbReference type="PANTHER" id="PTHR47572">
    <property type="entry name" value="LIPOPROTEIN-RELATED"/>
    <property type="match status" value="1"/>
</dbReference>
<dbReference type="GO" id="GO:0046872">
    <property type="term" value="F:metal ion binding"/>
    <property type="evidence" value="ECO:0007669"/>
    <property type="project" value="UniProtKB-KW"/>
</dbReference>
<feature type="active site" description="Proton donor/acceptor" evidence="2">
    <location>
        <position position="288"/>
    </location>
</feature>
<dbReference type="PRINTS" id="PR01790">
    <property type="entry name" value="SMP30FAMILY"/>
</dbReference>
<keyword evidence="3" id="KW-0479">Metal-binding</keyword>
<feature type="binding site" evidence="3">
    <location>
        <position position="233"/>
    </location>
    <ligand>
        <name>a divalent metal cation</name>
        <dbReference type="ChEBI" id="CHEBI:60240"/>
    </ligand>
</feature>
<dbReference type="Pfam" id="PF08450">
    <property type="entry name" value="SGL"/>
    <property type="match status" value="1"/>
</dbReference>
<dbReference type="Proteomes" id="UP000223913">
    <property type="component" value="Unassembled WGS sequence"/>
</dbReference>
<feature type="binding site" evidence="3">
    <location>
        <position position="75"/>
    </location>
    <ligand>
        <name>a divalent metal cation</name>
        <dbReference type="ChEBI" id="CHEBI:60240"/>
    </ligand>
</feature>
<feature type="binding site" evidence="3">
    <location>
        <position position="288"/>
    </location>
    <ligand>
        <name>a divalent metal cation</name>
        <dbReference type="ChEBI" id="CHEBI:60240"/>
    </ligand>
</feature>
<evidence type="ECO:0000313" key="5">
    <source>
        <dbReference type="EMBL" id="PHN08345.1"/>
    </source>
</evidence>
<feature type="binding site" evidence="3">
    <location>
        <position position="178"/>
    </location>
    <ligand>
        <name>substrate</name>
    </ligand>
</feature>
<reference evidence="5 6" key="1">
    <citation type="submission" date="2017-10" db="EMBL/GenBank/DDBJ databases">
        <title>The draft genome sequence of Lewinella nigricans NBRC 102662.</title>
        <authorList>
            <person name="Wang K."/>
        </authorList>
    </citation>
    <scope>NUCLEOTIDE SEQUENCE [LARGE SCALE GENOMIC DNA]</scope>
    <source>
        <strain evidence="5 6">NBRC 102662</strain>
    </source>
</reference>
<comment type="caution">
    <text evidence="5">The sequence shown here is derived from an EMBL/GenBank/DDBJ whole genome shotgun (WGS) entry which is preliminary data.</text>
</comment>
<dbReference type="InterPro" id="IPR011042">
    <property type="entry name" value="6-blade_b-propeller_TolB-like"/>
</dbReference>
<protein>
    <submittedName>
        <fullName evidence="5">Gluconolactonase</fullName>
    </submittedName>
</protein>
<dbReference type="SUPFAM" id="SSF63829">
    <property type="entry name" value="Calcium-dependent phosphotriesterase"/>
    <property type="match status" value="1"/>
</dbReference>
<dbReference type="PROSITE" id="PS51257">
    <property type="entry name" value="PROKAR_LIPOPROTEIN"/>
    <property type="match status" value="1"/>
</dbReference>
<name>A0A2D0NIL4_FLAN2</name>
<dbReference type="AlphaFoldDB" id="A0A2D0NIL4"/>
<evidence type="ECO:0000259" key="4">
    <source>
        <dbReference type="Pfam" id="PF08450"/>
    </source>
</evidence>
<dbReference type="PANTHER" id="PTHR47572:SF4">
    <property type="entry name" value="LACTONASE DRP35"/>
    <property type="match status" value="1"/>
</dbReference>
<keyword evidence="1" id="KW-0378">Hydrolase</keyword>
<dbReference type="EMBL" id="PDUD01000001">
    <property type="protein sequence ID" value="PHN08345.1"/>
    <property type="molecule type" value="Genomic_DNA"/>
</dbReference>
<dbReference type="RefSeq" id="WP_099147937.1">
    <property type="nucleotide sequence ID" value="NZ_PDUD01000001.1"/>
</dbReference>
<keyword evidence="3" id="KW-0862">Zinc</keyword>
<proteinExistence type="predicted"/>
<keyword evidence="6" id="KW-1185">Reference proteome</keyword>
<evidence type="ECO:0000313" key="6">
    <source>
        <dbReference type="Proteomes" id="UP000223913"/>
    </source>
</evidence>
<dbReference type="InterPro" id="IPR051262">
    <property type="entry name" value="SMP-30/CGR1_Lactonase"/>
</dbReference>
<evidence type="ECO:0000256" key="3">
    <source>
        <dbReference type="PIRSR" id="PIRSR605511-2"/>
    </source>
</evidence>
<dbReference type="GO" id="GO:0016787">
    <property type="term" value="F:hydrolase activity"/>
    <property type="evidence" value="ECO:0007669"/>
    <property type="project" value="UniProtKB-KW"/>
</dbReference>
<evidence type="ECO:0000256" key="2">
    <source>
        <dbReference type="PIRSR" id="PIRSR605511-1"/>
    </source>
</evidence>
<dbReference type="OrthoDB" id="241638at2"/>
<dbReference type="InterPro" id="IPR005511">
    <property type="entry name" value="SMP-30"/>
</dbReference>
<dbReference type="Gene3D" id="2.120.10.30">
    <property type="entry name" value="TolB, C-terminal domain"/>
    <property type="match status" value="1"/>
</dbReference>
<accession>A0A2D0NIL4</accession>
<organism evidence="5 6">
    <name type="scientific">Flavilitoribacter nigricans (strain ATCC 23147 / DSM 23189 / NBRC 102662 / NCIMB 1420 / SS-2)</name>
    <name type="common">Lewinella nigricans</name>
    <dbReference type="NCBI Taxonomy" id="1122177"/>
    <lineage>
        <taxon>Bacteria</taxon>
        <taxon>Pseudomonadati</taxon>
        <taxon>Bacteroidota</taxon>
        <taxon>Saprospiria</taxon>
        <taxon>Saprospirales</taxon>
        <taxon>Lewinellaceae</taxon>
        <taxon>Flavilitoribacter</taxon>
    </lineage>
</organism>
<sequence length="351" mass="38325">MRTQQLFPLLLIGLLAACQNTDNGQSGDPADTETMDTTATYATTGSIERLSPKLDAILPTDARIEILAEGFEWSEGPLWLEDQQMVIFSDIPNNRINSWKPGDQQAAVYLEPSGYTGETGRGGELGCNGLLLDPEGKLVLCQHGDRRIARMDALLDAPKSEFTTLADNWQGKKLNSPNDAAYHANGSLYFTDPPYGLEKRMDDPGKEIDFQGVYRIDPSGKLHLLTDEITRPNGIGFSPDGKTAYVASSDPDKAIWMAFDVNDAGDFENGRIFYDVTDQVGQAPGLPDGLKVHSNGHIFATGPGGVYIFSPEGEKLGLIRTGEATANCAFDTDEKTLYMTADMYLLRVELE</sequence>
<comment type="cofactor">
    <cofactor evidence="3">
        <name>Zn(2+)</name>
        <dbReference type="ChEBI" id="CHEBI:29105"/>
    </cofactor>
    <text evidence="3">Binds 1 divalent metal cation per subunit.</text>
</comment>
<evidence type="ECO:0000256" key="1">
    <source>
        <dbReference type="ARBA" id="ARBA00022801"/>
    </source>
</evidence>
<dbReference type="InterPro" id="IPR013658">
    <property type="entry name" value="SGL"/>
</dbReference>
<gene>
    <name evidence="5" type="ORF">CRP01_00070</name>
</gene>
<feature type="domain" description="SMP-30/Gluconolactonase/LRE-like region" evidence="4">
    <location>
        <begin position="73"/>
        <end position="341"/>
    </location>
</feature>